<accession>A0A644YKX0</accession>
<dbReference type="EMBL" id="VSSQ01005407">
    <property type="protein sequence ID" value="MPM29030.1"/>
    <property type="molecule type" value="Genomic_DNA"/>
</dbReference>
<name>A0A644YKX0_9ZZZZ</name>
<sequence>MAQAVEIITGYFTISTALSDKEHKIIEKLLREYTVQDLPDAMILPAKENSPEKVLWSQHKLN</sequence>
<dbReference type="AlphaFoldDB" id="A0A644YKX0"/>
<organism evidence="1">
    <name type="scientific">bioreactor metagenome</name>
    <dbReference type="NCBI Taxonomy" id="1076179"/>
    <lineage>
        <taxon>unclassified sequences</taxon>
        <taxon>metagenomes</taxon>
        <taxon>ecological metagenomes</taxon>
    </lineage>
</organism>
<comment type="caution">
    <text evidence="1">The sequence shown here is derived from an EMBL/GenBank/DDBJ whole genome shotgun (WGS) entry which is preliminary data.</text>
</comment>
<reference evidence="1" key="1">
    <citation type="submission" date="2019-08" db="EMBL/GenBank/DDBJ databases">
        <authorList>
            <person name="Kucharzyk K."/>
            <person name="Murdoch R.W."/>
            <person name="Higgins S."/>
            <person name="Loffler F."/>
        </authorList>
    </citation>
    <scope>NUCLEOTIDE SEQUENCE</scope>
</reference>
<evidence type="ECO:0000313" key="1">
    <source>
        <dbReference type="EMBL" id="MPM29030.1"/>
    </source>
</evidence>
<protein>
    <submittedName>
        <fullName evidence="1">Uncharacterized protein</fullName>
    </submittedName>
</protein>
<proteinExistence type="predicted"/>
<gene>
    <name evidence="1" type="ORF">SDC9_75568</name>
</gene>